<gene>
    <name evidence="1" type="ORF">HPBE_LOCUS26753</name>
</gene>
<accession>A0A183GVN4</accession>
<evidence type="ECO:0000313" key="1">
    <source>
        <dbReference type="EMBL" id="VDP59228.1"/>
    </source>
</evidence>
<keyword evidence="2" id="KW-1185">Reference proteome</keyword>
<organism evidence="2 3">
    <name type="scientific">Heligmosomoides polygyrus</name>
    <name type="common">Parasitic roundworm</name>
    <dbReference type="NCBI Taxonomy" id="6339"/>
    <lineage>
        <taxon>Eukaryota</taxon>
        <taxon>Metazoa</taxon>
        <taxon>Ecdysozoa</taxon>
        <taxon>Nematoda</taxon>
        <taxon>Chromadorea</taxon>
        <taxon>Rhabditida</taxon>
        <taxon>Rhabditina</taxon>
        <taxon>Rhabditomorpha</taxon>
        <taxon>Strongyloidea</taxon>
        <taxon>Heligmosomidae</taxon>
        <taxon>Heligmosomoides</taxon>
    </lineage>
</organism>
<evidence type="ECO:0000313" key="3">
    <source>
        <dbReference type="WBParaSite" id="HPBE_0002675401-mRNA-1"/>
    </source>
</evidence>
<evidence type="ECO:0000313" key="2">
    <source>
        <dbReference type="Proteomes" id="UP000050761"/>
    </source>
</evidence>
<reference evidence="3" key="2">
    <citation type="submission" date="2019-09" db="UniProtKB">
        <authorList>
            <consortium name="WormBaseParasite"/>
        </authorList>
    </citation>
    <scope>IDENTIFICATION</scope>
</reference>
<accession>A0A3P8FI85</accession>
<proteinExistence type="predicted"/>
<name>A0A183GVN4_HELPZ</name>
<dbReference type="EMBL" id="UZAH01040786">
    <property type="protein sequence ID" value="VDP59228.1"/>
    <property type="molecule type" value="Genomic_DNA"/>
</dbReference>
<sequence>MFLVLGSPGSTDGSSYCSEDVRKSTKDRKKSRLVEVFPSRYQFANTYLFLDKMVYIYLQFIDIRNSKRITDSGLRRFLHECGIAIHFEEDMIECHIGELSNRFTGDPTNTKGLPFHGFFLLMVFIAESLYPKQPNLRAQLASLLLKCEGSLRNKGVRSKRLRREEVHLASPRRTEIFMLPDRVRRTRARARSCEPINVVIHTVSKAVGEKNTDQTSSLPKRK</sequence>
<dbReference type="OrthoDB" id="5875332at2759"/>
<dbReference type="AlphaFoldDB" id="A0A183GVN4"/>
<dbReference type="Proteomes" id="UP000050761">
    <property type="component" value="Unassembled WGS sequence"/>
</dbReference>
<reference evidence="1 2" key="1">
    <citation type="submission" date="2018-11" db="EMBL/GenBank/DDBJ databases">
        <authorList>
            <consortium name="Pathogen Informatics"/>
        </authorList>
    </citation>
    <scope>NUCLEOTIDE SEQUENCE [LARGE SCALE GENOMIC DNA]</scope>
</reference>
<protein>
    <submittedName>
        <fullName evidence="3">EF-hand domain-containing protein</fullName>
    </submittedName>
</protein>
<dbReference type="WBParaSite" id="HPBE_0002675401-mRNA-1">
    <property type="protein sequence ID" value="HPBE_0002675401-mRNA-1"/>
    <property type="gene ID" value="HPBE_0002675401"/>
</dbReference>